<dbReference type="RefSeq" id="WP_259525449.1">
    <property type="nucleotide sequence ID" value="NZ_JANLCK010000002.1"/>
</dbReference>
<reference evidence="2" key="1">
    <citation type="submission" date="2022-08" db="EMBL/GenBank/DDBJ databases">
        <authorList>
            <person name="Deng Y."/>
            <person name="Han X.-F."/>
            <person name="Zhang Y.-Q."/>
        </authorList>
    </citation>
    <scope>NUCLEOTIDE SEQUENCE</scope>
    <source>
        <strain evidence="2">CPCC 203407</strain>
    </source>
</reference>
<organism evidence="2 3">
    <name type="scientific">Herbiconiux oxytropis</name>
    <dbReference type="NCBI Taxonomy" id="2970915"/>
    <lineage>
        <taxon>Bacteria</taxon>
        <taxon>Bacillati</taxon>
        <taxon>Actinomycetota</taxon>
        <taxon>Actinomycetes</taxon>
        <taxon>Micrococcales</taxon>
        <taxon>Microbacteriaceae</taxon>
        <taxon>Herbiconiux</taxon>
    </lineage>
</organism>
<evidence type="ECO:0000256" key="1">
    <source>
        <dbReference type="SAM" id="MobiDB-lite"/>
    </source>
</evidence>
<proteinExistence type="predicted"/>
<gene>
    <name evidence="2" type="ORF">N1028_03585</name>
</gene>
<name>A0AA42BS84_9MICO</name>
<dbReference type="AlphaFoldDB" id="A0AA42BS84"/>
<evidence type="ECO:0000313" key="2">
    <source>
        <dbReference type="EMBL" id="MCS5724970.1"/>
    </source>
</evidence>
<evidence type="ECO:0000313" key="3">
    <source>
        <dbReference type="Proteomes" id="UP001165587"/>
    </source>
</evidence>
<sequence length="166" mass="17708">MAALSFAEAQARVLALNSDELPFVYEPAPYGIRAAWKYADVKWAAITAAGTISGDYELRVTLDPESSTWTFDETRSESRSTVQSDGGGGFSASFGSSGFKGRQKSASFQFGVGSAASTTDRQGTHEGNTYGYSFTTDEVKEPLIAALESAGWERARKGLFGKLFGG</sequence>
<keyword evidence="3" id="KW-1185">Reference proteome</keyword>
<feature type="region of interest" description="Disordered" evidence="1">
    <location>
        <begin position="70"/>
        <end position="98"/>
    </location>
</feature>
<dbReference type="EMBL" id="JANLCK010000002">
    <property type="protein sequence ID" value="MCS5724970.1"/>
    <property type="molecule type" value="Genomic_DNA"/>
</dbReference>
<accession>A0AA42BS84</accession>
<protein>
    <submittedName>
        <fullName evidence="2">Uncharacterized protein</fullName>
    </submittedName>
</protein>
<comment type="caution">
    <text evidence="2">The sequence shown here is derived from an EMBL/GenBank/DDBJ whole genome shotgun (WGS) entry which is preliminary data.</text>
</comment>
<dbReference type="Proteomes" id="UP001165587">
    <property type="component" value="Unassembled WGS sequence"/>
</dbReference>